<dbReference type="PANTHER" id="PTHR37832:SF1">
    <property type="entry name" value="STRESS-RESPONSE A_B BARREL DOMAIN-CONTAINING PROTEIN"/>
    <property type="match status" value="1"/>
</dbReference>
<dbReference type="SUPFAM" id="SSF54909">
    <property type="entry name" value="Dimeric alpha+beta barrel"/>
    <property type="match status" value="1"/>
</dbReference>
<evidence type="ECO:0000313" key="2">
    <source>
        <dbReference type="EMBL" id="GAA3897723.1"/>
    </source>
</evidence>
<dbReference type="PROSITE" id="PS51502">
    <property type="entry name" value="S_R_A_B_BARREL"/>
    <property type="match status" value="1"/>
</dbReference>
<dbReference type="Gene3D" id="3.30.70.100">
    <property type="match status" value="1"/>
</dbReference>
<dbReference type="EMBL" id="BAABAJ010000001">
    <property type="protein sequence ID" value="GAA3897723.1"/>
    <property type="molecule type" value="Genomic_DNA"/>
</dbReference>
<comment type="caution">
    <text evidence="2">The sequence shown here is derived from an EMBL/GenBank/DDBJ whole genome shotgun (WGS) entry which is preliminary data.</text>
</comment>
<dbReference type="Proteomes" id="UP001501000">
    <property type="component" value="Unassembled WGS sequence"/>
</dbReference>
<protein>
    <recommendedName>
        <fullName evidence="1">Stress-response A/B barrel domain-containing protein</fullName>
    </recommendedName>
</protein>
<keyword evidence="3" id="KW-1185">Reference proteome</keyword>
<name>A0ABP7LBV6_9ACTN</name>
<evidence type="ECO:0000313" key="3">
    <source>
        <dbReference type="Proteomes" id="UP001501000"/>
    </source>
</evidence>
<dbReference type="Pfam" id="PF07876">
    <property type="entry name" value="Dabb"/>
    <property type="match status" value="1"/>
</dbReference>
<dbReference type="SMART" id="SM00886">
    <property type="entry name" value="Dabb"/>
    <property type="match status" value="1"/>
</dbReference>
<feature type="domain" description="Stress-response A/B barrel" evidence="1">
    <location>
        <begin position="2"/>
        <end position="95"/>
    </location>
</feature>
<accession>A0ABP7LBV6</accession>
<proteinExistence type="predicted"/>
<dbReference type="InterPro" id="IPR011008">
    <property type="entry name" value="Dimeric_a/b-barrel"/>
</dbReference>
<organism evidence="2 3">
    <name type="scientific">Streptomyces gulbargensis</name>
    <dbReference type="NCBI Taxonomy" id="364901"/>
    <lineage>
        <taxon>Bacteria</taxon>
        <taxon>Bacillati</taxon>
        <taxon>Actinomycetota</taxon>
        <taxon>Actinomycetes</taxon>
        <taxon>Kitasatosporales</taxon>
        <taxon>Streptomycetaceae</taxon>
        <taxon>Streptomyces</taxon>
    </lineage>
</organism>
<sequence>MIQHIVLLRLRPPHTPDEPALRELERDTHRLADAVPAIKDMRFGRNVTRRADAHDYALVALLADEAALADYLDHPAHREVSARWAAVSDRAVADLYETPSPHAEE</sequence>
<gene>
    <name evidence="2" type="ORF">GCM10022244_05050</name>
</gene>
<dbReference type="RefSeq" id="WP_345278288.1">
    <property type="nucleotide sequence ID" value="NZ_BAABAJ010000001.1"/>
</dbReference>
<reference evidence="3" key="1">
    <citation type="journal article" date="2019" name="Int. J. Syst. Evol. Microbiol.">
        <title>The Global Catalogue of Microorganisms (GCM) 10K type strain sequencing project: providing services to taxonomists for standard genome sequencing and annotation.</title>
        <authorList>
            <consortium name="The Broad Institute Genomics Platform"/>
            <consortium name="The Broad Institute Genome Sequencing Center for Infectious Disease"/>
            <person name="Wu L."/>
            <person name="Ma J."/>
        </authorList>
    </citation>
    <scope>NUCLEOTIDE SEQUENCE [LARGE SCALE GENOMIC DNA]</scope>
    <source>
        <strain evidence="3">JCM 16956</strain>
    </source>
</reference>
<evidence type="ECO:0000259" key="1">
    <source>
        <dbReference type="PROSITE" id="PS51502"/>
    </source>
</evidence>
<dbReference type="InterPro" id="IPR013097">
    <property type="entry name" value="Dabb"/>
</dbReference>
<dbReference type="PANTHER" id="PTHR37832">
    <property type="entry name" value="BLL2683 PROTEIN"/>
    <property type="match status" value="1"/>
</dbReference>